<gene>
    <name evidence="2" type="ORF">BST26_12665</name>
</gene>
<sequence>MTTGRLYRAPRRWPAMVGVAAAGALVGGGIGAGAMTLTTDRTSSTSTTVTVSASPSATAQAQPTDRADRQTCGGWDASGKLINEAADALSVIPEGTSILDPAVRDDTERVAAVQHSSELFLKAGDALRQAITPGATDILTQTSLTAVASLVALSTAYRDFDESSGDAIATARSAAHSMSELCKRLVH</sequence>
<accession>A0A1X0DBN9</accession>
<dbReference type="Proteomes" id="UP000192801">
    <property type="component" value="Unassembled WGS sequence"/>
</dbReference>
<evidence type="ECO:0000256" key="1">
    <source>
        <dbReference type="SAM" id="MobiDB-lite"/>
    </source>
</evidence>
<reference evidence="2 3" key="1">
    <citation type="submission" date="2016-12" db="EMBL/GenBank/DDBJ databases">
        <title>The new phylogeny of genus Mycobacterium.</title>
        <authorList>
            <person name="Tortoli E."/>
            <person name="Trovato A."/>
            <person name="Cirillo D.M."/>
        </authorList>
    </citation>
    <scope>NUCLEOTIDE SEQUENCE [LARGE SCALE GENOMIC DNA]</scope>
    <source>
        <strain evidence="2 3">DSM 45130</strain>
    </source>
</reference>
<evidence type="ECO:0000313" key="3">
    <source>
        <dbReference type="Proteomes" id="UP000192801"/>
    </source>
</evidence>
<keyword evidence="3" id="KW-1185">Reference proteome</keyword>
<dbReference type="STRING" id="444597.BST26_12665"/>
<dbReference type="OrthoDB" id="4764339at2"/>
<name>A0A1X0DBN9_9MYCO</name>
<dbReference type="EMBL" id="MVHS01000028">
    <property type="protein sequence ID" value="ORA69826.1"/>
    <property type="molecule type" value="Genomic_DNA"/>
</dbReference>
<organism evidence="2 3">
    <name type="scientific">Mycolicibacterium insubricum</name>
    <dbReference type="NCBI Taxonomy" id="444597"/>
    <lineage>
        <taxon>Bacteria</taxon>
        <taxon>Bacillati</taxon>
        <taxon>Actinomycetota</taxon>
        <taxon>Actinomycetes</taxon>
        <taxon>Mycobacteriales</taxon>
        <taxon>Mycobacteriaceae</taxon>
        <taxon>Mycolicibacterium</taxon>
    </lineage>
</organism>
<comment type="caution">
    <text evidence="2">The sequence shown here is derived from an EMBL/GenBank/DDBJ whole genome shotgun (WGS) entry which is preliminary data.</text>
</comment>
<proteinExistence type="predicted"/>
<feature type="region of interest" description="Disordered" evidence="1">
    <location>
        <begin position="45"/>
        <end position="70"/>
    </location>
</feature>
<protein>
    <submittedName>
        <fullName evidence="2">Uncharacterized protein</fullName>
    </submittedName>
</protein>
<evidence type="ECO:0000313" key="2">
    <source>
        <dbReference type="EMBL" id="ORA69826.1"/>
    </source>
</evidence>
<dbReference type="AlphaFoldDB" id="A0A1X0DBN9"/>
<feature type="compositionally biased region" description="Low complexity" evidence="1">
    <location>
        <begin position="45"/>
        <end position="64"/>
    </location>
</feature>